<protein>
    <submittedName>
        <fullName evidence="2">Phosphatase</fullName>
    </submittedName>
</protein>
<dbReference type="Proteomes" id="UP000470771">
    <property type="component" value="Unassembled WGS sequence"/>
</dbReference>
<comment type="caution">
    <text evidence="2">The sequence shown here is derived from an EMBL/GenBank/DDBJ whole genome shotgun (WGS) entry which is preliminary data.</text>
</comment>
<sequence>MRIAIIDIGTNTFNLLIQEVDKNTTTLLHKDKISVKLGEGGINDGVIHPIPFQRGLDAIGVHLATIDQFQVDKIVAFATSAVRSAKNGGEFKAAIFDKYHLSIEIIEGDREAELIYKGVKEACPLTSKTILIMDVGGGSTEFILANQDEIFWKKSYNIGAARLLDRFKHSEPITSSEIESIQDFLDSQFAELKDAMKKWPTATLIGSSGSFETLADILANKHLNRSIFDSPFTSIPMDVNQLKELFPEILSKNISQRMEIKGMLELRVDMMVVVSIFIEYIIDTFHINEVILSDYAMKEGILTEVIQKDI</sequence>
<dbReference type="AlphaFoldDB" id="A0A6N9NMR9"/>
<dbReference type="RefSeq" id="WP_160632824.1">
    <property type="nucleotide sequence ID" value="NZ_WWNE01000006.1"/>
</dbReference>
<evidence type="ECO:0000313" key="3">
    <source>
        <dbReference type="Proteomes" id="UP000470771"/>
    </source>
</evidence>
<keyword evidence="3" id="KW-1185">Reference proteome</keyword>
<name>A0A6N9NMR9_9FLAO</name>
<dbReference type="Gene3D" id="3.30.420.150">
    <property type="entry name" value="Exopolyphosphatase. Domain 2"/>
    <property type="match status" value="1"/>
</dbReference>
<dbReference type="Gene3D" id="3.30.420.40">
    <property type="match status" value="1"/>
</dbReference>
<dbReference type="Pfam" id="PF02541">
    <property type="entry name" value="Ppx-GppA"/>
    <property type="match status" value="1"/>
</dbReference>
<organism evidence="2 3">
    <name type="scientific">Acidiluteibacter ferrifornacis</name>
    <dbReference type="NCBI Taxonomy" id="2692424"/>
    <lineage>
        <taxon>Bacteria</taxon>
        <taxon>Pseudomonadati</taxon>
        <taxon>Bacteroidota</taxon>
        <taxon>Flavobacteriia</taxon>
        <taxon>Flavobacteriales</taxon>
        <taxon>Cryomorphaceae</taxon>
        <taxon>Acidiluteibacter</taxon>
    </lineage>
</organism>
<proteinExistence type="predicted"/>
<dbReference type="EMBL" id="WWNE01000006">
    <property type="protein sequence ID" value="NBG65865.1"/>
    <property type="molecule type" value="Genomic_DNA"/>
</dbReference>
<dbReference type="InterPro" id="IPR050273">
    <property type="entry name" value="GppA/Ppx_hydrolase"/>
</dbReference>
<feature type="domain" description="Ppx/GppA phosphatase N-terminal" evidence="1">
    <location>
        <begin position="17"/>
        <end position="307"/>
    </location>
</feature>
<dbReference type="GO" id="GO:0016462">
    <property type="term" value="F:pyrophosphatase activity"/>
    <property type="evidence" value="ECO:0007669"/>
    <property type="project" value="TreeGrafter"/>
</dbReference>
<accession>A0A6N9NMR9</accession>
<dbReference type="InterPro" id="IPR043129">
    <property type="entry name" value="ATPase_NBD"/>
</dbReference>
<evidence type="ECO:0000313" key="2">
    <source>
        <dbReference type="EMBL" id="NBG65865.1"/>
    </source>
</evidence>
<dbReference type="PANTHER" id="PTHR30005">
    <property type="entry name" value="EXOPOLYPHOSPHATASE"/>
    <property type="match status" value="1"/>
</dbReference>
<dbReference type="SUPFAM" id="SSF53067">
    <property type="entry name" value="Actin-like ATPase domain"/>
    <property type="match status" value="2"/>
</dbReference>
<dbReference type="InterPro" id="IPR003695">
    <property type="entry name" value="Ppx_GppA_N"/>
</dbReference>
<evidence type="ECO:0000259" key="1">
    <source>
        <dbReference type="Pfam" id="PF02541"/>
    </source>
</evidence>
<gene>
    <name evidence="2" type="ORF">GQN54_07020</name>
</gene>
<reference evidence="2 3" key="1">
    <citation type="submission" date="2019-12" db="EMBL/GenBank/DDBJ databases">
        <authorList>
            <person name="Zhao J."/>
        </authorList>
    </citation>
    <scope>NUCLEOTIDE SEQUENCE [LARGE SCALE GENOMIC DNA]</scope>
    <source>
        <strain evidence="2 3">S-15</strain>
    </source>
</reference>
<dbReference type="CDD" id="cd24055">
    <property type="entry name" value="ASKHA_NBD_ChPPX-like"/>
    <property type="match status" value="1"/>
</dbReference>
<dbReference type="PANTHER" id="PTHR30005:SF0">
    <property type="entry name" value="RETROGRADE REGULATION PROTEIN 2"/>
    <property type="match status" value="1"/>
</dbReference>